<accession>A0ABU5RD39</accession>
<keyword evidence="3" id="KW-1185">Reference proteome</keyword>
<sequence>MRQAREGDPDDPFTQGLRQSYNDLEREKKASLSAIAELDEADEKTAPVAADLSRLDALPYLAVHLARAPRDLLYELFEVT</sequence>
<name>A0ABU5RD39_9PSEU</name>
<comment type="caution">
    <text evidence="2">The sequence shown here is derived from an EMBL/GenBank/DDBJ whole genome shotgun (WGS) entry which is preliminary data.</text>
</comment>
<evidence type="ECO:0000256" key="1">
    <source>
        <dbReference type="SAM" id="MobiDB-lite"/>
    </source>
</evidence>
<reference evidence="2 3" key="1">
    <citation type="submission" date="2023-12" db="EMBL/GenBank/DDBJ databases">
        <title>Amycolatopsis sp. V23-08.</title>
        <authorList>
            <person name="Somphong A."/>
        </authorList>
    </citation>
    <scope>NUCLEOTIDE SEQUENCE [LARGE SCALE GENOMIC DNA]</scope>
    <source>
        <strain evidence="2 3">V23-08</strain>
    </source>
</reference>
<evidence type="ECO:0000313" key="3">
    <source>
        <dbReference type="Proteomes" id="UP001304298"/>
    </source>
</evidence>
<protein>
    <submittedName>
        <fullName evidence="2">Uncharacterized protein</fullName>
    </submittedName>
</protein>
<dbReference type="Proteomes" id="UP001304298">
    <property type="component" value="Unassembled WGS sequence"/>
</dbReference>
<organism evidence="2 3">
    <name type="scientific">Amycolatopsis heterodermiae</name>
    <dbReference type="NCBI Taxonomy" id="3110235"/>
    <lineage>
        <taxon>Bacteria</taxon>
        <taxon>Bacillati</taxon>
        <taxon>Actinomycetota</taxon>
        <taxon>Actinomycetes</taxon>
        <taxon>Pseudonocardiales</taxon>
        <taxon>Pseudonocardiaceae</taxon>
        <taxon>Amycolatopsis</taxon>
    </lineage>
</organism>
<gene>
    <name evidence="2" type="ORF">VA596_31920</name>
</gene>
<dbReference type="EMBL" id="JAYFSI010000008">
    <property type="protein sequence ID" value="MEA5364178.1"/>
    <property type="molecule type" value="Genomic_DNA"/>
</dbReference>
<proteinExistence type="predicted"/>
<evidence type="ECO:0000313" key="2">
    <source>
        <dbReference type="EMBL" id="MEA5364178.1"/>
    </source>
</evidence>
<dbReference type="RefSeq" id="WP_323331918.1">
    <property type="nucleotide sequence ID" value="NZ_JAYFSI010000008.1"/>
</dbReference>
<feature type="region of interest" description="Disordered" evidence="1">
    <location>
        <begin position="1"/>
        <end position="22"/>
    </location>
</feature>